<keyword evidence="5" id="KW-1185">Reference proteome</keyword>
<keyword evidence="1" id="KW-0675">Receptor</keyword>
<dbReference type="InterPro" id="IPR051681">
    <property type="entry name" value="Ser/Thr_Kinases-Pseudokinases"/>
</dbReference>
<sequence>MNDILDRTSTRQKFLVDLTQFKQIEKINEGGFGNVYKIQNQTTHQYYAAKILVAEDEQMKKMINREIGILARLHHPTLVQFLGYSLQDFNGENNVTIIMNLYPNGSLAMLLENLKKGLAPKSYDNTSRQKILIGIARGMMFLHQNHAIHRDLKPCNILLDEDYQPHITDFGLSKIYDNDFSISQTQTIGTNIYMAPEMIRGDDYNGKVDVYSFGIMMYEVITDLTPYPLFQSGKMKIFQLQQKIVNEKYRPEFKGPVKDYLKELIVKCWADDPKERPTFDEIYKKLSFNMEESVYDVFEDDTEYKFYLDDVDSDEVLSYVYDINENEQLNSSYSFIKEIRNSIDSLQNQLNEQIQKVAELTTENEEIKSQSIEQKNTIKTLLNENQQMRIEINNQDKKINDLLIENLQMKIQIDELKKQFKSKPIETSSIEHPIDPSIKAPIEKGASESPINPTIKAPTIKTKVEPAKKKQFAKFLAKTPSSPIQTNPGVFTFTPFNPATDGIFSYLTKKEGKNIHDSGIIEVTTNSLFSFRCHPKNLLNFGKDIYKANQSKSVMIIFDFKQIKIDITGYAIKTAKGFPKQGQPKSWKLEISNDGVNWDIIDEISNCERLNNPDTIQLFFNVKRKYFARYCRFNHADNCWMDTSNNYLLRFKGIDFFGNAKI</sequence>
<feature type="domain" description="Protein kinase" evidence="3">
    <location>
        <begin position="21"/>
        <end position="288"/>
    </location>
</feature>
<dbReference type="SMART" id="SM00220">
    <property type="entry name" value="S_TKc"/>
    <property type="match status" value="1"/>
</dbReference>
<dbReference type="EMBL" id="JAPFFF010000014">
    <property type="protein sequence ID" value="KAK8870909.1"/>
    <property type="molecule type" value="Genomic_DNA"/>
</dbReference>
<evidence type="ECO:0000313" key="5">
    <source>
        <dbReference type="Proteomes" id="UP001470230"/>
    </source>
</evidence>
<dbReference type="SUPFAM" id="SSF49785">
    <property type="entry name" value="Galactose-binding domain-like"/>
    <property type="match status" value="1"/>
</dbReference>
<evidence type="ECO:0000256" key="2">
    <source>
        <dbReference type="SAM" id="Coils"/>
    </source>
</evidence>
<feature type="coiled-coil region" evidence="2">
    <location>
        <begin position="336"/>
        <end position="419"/>
    </location>
</feature>
<dbReference type="Gene3D" id="2.60.120.260">
    <property type="entry name" value="Galactose-binding domain-like"/>
    <property type="match status" value="1"/>
</dbReference>
<evidence type="ECO:0000256" key="1">
    <source>
        <dbReference type="ARBA" id="ARBA00023170"/>
    </source>
</evidence>
<name>A0ABR2IZE2_9EUKA</name>
<evidence type="ECO:0000259" key="3">
    <source>
        <dbReference type="PROSITE" id="PS50011"/>
    </source>
</evidence>
<reference evidence="4 5" key="1">
    <citation type="submission" date="2024-04" db="EMBL/GenBank/DDBJ databases">
        <title>Tritrichomonas musculus Genome.</title>
        <authorList>
            <person name="Alves-Ferreira E."/>
            <person name="Grigg M."/>
            <person name="Lorenzi H."/>
            <person name="Galac M."/>
        </authorList>
    </citation>
    <scope>NUCLEOTIDE SEQUENCE [LARGE SCALE GENOMIC DNA]</scope>
    <source>
        <strain evidence="4 5">EAF2021</strain>
    </source>
</reference>
<evidence type="ECO:0000313" key="4">
    <source>
        <dbReference type="EMBL" id="KAK8870909.1"/>
    </source>
</evidence>
<dbReference type="InterPro" id="IPR000719">
    <property type="entry name" value="Prot_kinase_dom"/>
</dbReference>
<proteinExistence type="predicted"/>
<dbReference type="PANTHER" id="PTHR44329:SF214">
    <property type="entry name" value="PROTEIN KINASE DOMAIN-CONTAINING PROTEIN"/>
    <property type="match status" value="1"/>
</dbReference>
<dbReference type="InterPro" id="IPR008979">
    <property type="entry name" value="Galactose-bd-like_sf"/>
</dbReference>
<dbReference type="Pfam" id="PF00069">
    <property type="entry name" value="Pkinase"/>
    <property type="match status" value="1"/>
</dbReference>
<dbReference type="Gene3D" id="3.30.200.20">
    <property type="entry name" value="Phosphorylase Kinase, domain 1"/>
    <property type="match status" value="1"/>
</dbReference>
<dbReference type="InterPro" id="IPR011009">
    <property type="entry name" value="Kinase-like_dom_sf"/>
</dbReference>
<dbReference type="Proteomes" id="UP001470230">
    <property type="component" value="Unassembled WGS sequence"/>
</dbReference>
<dbReference type="PANTHER" id="PTHR44329">
    <property type="entry name" value="SERINE/THREONINE-PROTEIN KINASE TNNI3K-RELATED"/>
    <property type="match status" value="1"/>
</dbReference>
<comment type="caution">
    <text evidence="4">The sequence shown here is derived from an EMBL/GenBank/DDBJ whole genome shotgun (WGS) entry which is preliminary data.</text>
</comment>
<keyword evidence="2" id="KW-0175">Coiled coil</keyword>
<gene>
    <name evidence="4" type="ORF">M9Y10_008822</name>
</gene>
<organism evidence="4 5">
    <name type="scientific">Tritrichomonas musculus</name>
    <dbReference type="NCBI Taxonomy" id="1915356"/>
    <lineage>
        <taxon>Eukaryota</taxon>
        <taxon>Metamonada</taxon>
        <taxon>Parabasalia</taxon>
        <taxon>Tritrichomonadida</taxon>
        <taxon>Tritrichomonadidae</taxon>
        <taxon>Tritrichomonas</taxon>
    </lineage>
</organism>
<dbReference type="PROSITE" id="PS50011">
    <property type="entry name" value="PROTEIN_KINASE_DOM"/>
    <property type="match status" value="1"/>
</dbReference>
<protein>
    <recommendedName>
        <fullName evidence="3">Protein kinase domain-containing protein</fullName>
    </recommendedName>
</protein>
<accession>A0ABR2IZE2</accession>
<dbReference type="SUPFAM" id="SSF56112">
    <property type="entry name" value="Protein kinase-like (PK-like)"/>
    <property type="match status" value="1"/>
</dbReference>
<dbReference type="Gene3D" id="1.10.510.10">
    <property type="entry name" value="Transferase(Phosphotransferase) domain 1"/>
    <property type="match status" value="1"/>
</dbReference>